<comment type="caution">
    <text evidence="1">The sequence shown here is derived from an EMBL/GenBank/DDBJ whole genome shotgun (WGS) entry which is preliminary data.</text>
</comment>
<protein>
    <submittedName>
        <fullName evidence="1">Uncharacterized protein</fullName>
    </submittedName>
</protein>
<evidence type="ECO:0000313" key="2">
    <source>
        <dbReference type="Proteomes" id="UP000187013"/>
    </source>
</evidence>
<sequence length="66" mass="8038">MTSRSTMYYVETSAQRSQRLNIYPNPVAQFLRRTYWAYYAHLPFYGLTNWCKVMRCDAEQYKIKLN</sequence>
<dbReference type="AlphaFoldDB" id="A0A1Q3A1M1"/>
<reference evidence="1 2" key="1">
    <citation type="submission" date="2016-08" db="EMBL/GenBank/DDBJ databases">
        <title>Draft genome sequence of allopolyploid Zygosaccharomyces rouxii.</title>
        <authorList>
            <person name="Watanabe J."/>
            <person name="Uehara K."/>
            <person name="Mogi Y."/>
            <person name="Tsukioka Y."/>
        </authorList>
    </citation>
    <scope>NUCLEOTIDE SEQUENCE [LARGE SCALE GENOMIC DNA]</scope>
    <source>
        <strain evidence="1 2">NBRC 110957</strain>
    </source>
</reference>
<evidence type="ECO:0000313" key="1">
    <source>
        <dbReference type="EMBL" id="GAV49624.1"/>
    </source>
</evidence>
<dbReference type="EMBL" id="BDGX01000016">
    <property type="protein sequence ID" value="GAV49624.1"/>
    <property type="molecule type" value="Genomic_DNA"/>
</dbReference>
<accession>A0A1Q3A1M1</accession>
<gene>
    <name evidence="1" type="ORF">ZYGR_0P02690</name>
</gene>
<dbReference type="Proteomes" id="UP000187013">
    <property type="component" value="Unassembled WGS sequence"/>
</dbReference>
<proteinExistence type="predicted"/>
<organism evidence="1 2">
    <name type="scientific">Zygosaccharomyces rouxii</name>
    <dbReference type="NCBI Taxonomy" id="4956"/>
    <lineage>
        <taxon>Eukaryota</taxon>
        <taxon>Fungi</taxon>
        <taxon>Dikarya</taxon>
        <taxon>Ascomycota</taxon>
        <taxon>Saccharomycotina</taxon>
        <taxon>Saccharomycetes</taxon>
        <taxon>Saccharomycetales</taxon>
        <taxon>Saccharomycetaceae</taxon>
        <taxon>Zygosaccharomyces</taxon>
    </lineage>
</organism>
<name>A0A1Q3A1M1_ZYGRO</name>